<feature type="non-terminal residue" evidence="3">
    <location>
        <position position="316"/>
    </location>
</feature>
<feature type="transmembrane region" description="Helical" evidence="2">
    <location>
        <begin position="178"/>
        <end position="201"/>
    </location>
</feature>
<reference evidence="3" key="1">
    <citation type="journal article" date="2015" name="Nature">
        <title>Complex archaea that bridge the gap between prokaryotes and eukaryotes.</title>
        <authorList>
            <person name="Spang A."/>
            <person name="Saw J.H."/>
            <person name="Jorgensen S.L."/>
            <person name="Zaremba-Niedzwiedzka K."/>
            <person name="Martijn J."/>
            <person name="Lind A.E."/>
            <person name="van Eijk R."/>
            <person name="Schleper C."/>
            <person name="Guy L."/>
            <person name="Ettema T.J."/>
        </authorList>
    </citation>
    <scope>NUCLEOTIDE SEQUENCE</scope>
</reference>
<keyword evidence="1" id="KW-0175">Coiled coil</keyword>
<feature type="coiled-coil region" evidence="1">
    <location>
        <begin position="98"/>
        <end position="150"/>
    </location>
</feature>
<evidence type="ECO:0000256" key="2">
    <source>
        <dbReference type="SAM" id="Phobius"/>
    </source>
</evidence>
<keyword evidence="2" id="KW-0472">Membrane</keyword>
<accession>A0A0F8ZC98</accession>
<name>A0A0F8ZC98_9ZZZZ</name>
<keyword evidence="2" id="KW-0812">Transmembrane</keyword>
<keyword evidence="2" id="KW-1133">Transmembrane helix</keyword>
<comment type="caution">
    <text evidence="3">The sequence shown here is derived from an EMBL/GenBank/DDBJ whole genome shotgun (WGS) entry which is preliminary data.</text>
</comment>
<organism evidence="3">
    <name type="scientific">marine sediment metagenome</name>
    <dbReference type="NCBI Taxonomy" id="412755"/>
    <lineage>
        <taxon>unclassified sequences</taxon>
        <taxon>metagenomes</taxon>
        <taxon>ecological metagenomes</taxon>
    </lineage>
</organism>
<proteinExistence type="predicted"/>
<dbReference type="AlphaFoldDB" id="A0A0F8ZC98"/>
<evidence type="ECO:0000256" key="1">
    <source>
        <dbReference type="SAM" id="Coils"/>
    </source>
</evidence>
<sequence length="316" mass="34676">MAETVKIVDLDIDEKDLLKKLIKLQGEITKLKDESKKLETANKDLDKAGKKNTAQYKENSKQIETNKISTKGLSTEYRDNQKVLVTLNTTENKQLGTLQKLELSNKKLRQESKTLDLTRKDGQKRLKDINKSLDQNNKTILENADAAKKQTMNIGNYGSALGGLPGPLAGAVSGGQRLLLMFKALITNPVGLILAAIALAIKAISDAFKRNQPAMDKLKQMGAGISAAYGALLDRINGVVEALKKLGKLNWQTIKEGFKGLGEEMKKDFETAAALTAALQELYRQGTADIEQKALLRQAVEKARLESKKAGITEQE</sequence>
<protein>
    <submittedName>
        <fullName evidence="3">Uncharacterized protein</fullName>
    </submittedName>
</protein>
<evidence type="ECO:0000313" key="3">
    <source>
        <dbReference type="EMBL" id="KKK64129.1"/>
    </source>
</evidence>
<dbReference type="EMBL" id="LAZR01061168">
    <property type="protein sequence ID" value="KKK64129.1"/>
    <property type="molecule type" value="Genomic_DNA"/>
</dbReference>
<gene>
    <name evidence="3" type="ORF">LCGC14_2987340</name>
</gene>
<feature type="coiled-coil region" evidence="1">
    <location>
        <begin position="14"/>
        <end position="51"/>
    </location>
</feature>